<evidence type="ECO:0000313" key="1">
    <source>
        <dbReference type="EMBL" id="MCQ5342924.1"/>
    </source>
</evidence>
<sequence>MNTIEDTIFARKRWLEDKMLAFGFEKEGQEYCYECDFFDDDFTARLSVSAKGQVTGTVIDKINDEEYYPLRQKEAAGAYVSAVRDAYETLLNGIAAACCKDVLFASDQANRLMERILKTFMVRPDFPWEKTEAYQSYGTFRHADSGKWFALVMNVKKKVLDKDDNEKTVDIVNVKIDSKQSEEIRKHPNIYPAYHMNHKTWISIVLDEGLTDDEVMAFIETSFRLTE</sequence>
<protein>
    <submittedName>
        <fullName evidence="1">MmcQ/YjbR family DNA-binding protein</fullName>
    </submittedName>
</protein>
<dbReference type="EMBL" id="JANGEW010000013">
    <property type="protein sequence ID" value="MCQ5342924.1"/>
    <property type="molecule type" value="Genomic_DNA"/>
</dbReference>
<keyword evidence="2" id="KW-1185">Reference proteome</keyword>
<comment type="caution">
    <text evidence="1">The sequence shown here is derived from an EMBL/GenBank/DDBJ whole genome shotgun (WGS) entry which is preliminary data.</text>
</comment>
<dbReference type="Gene3D" id="3.90.1150.30">
    <property type="match status" value="1"/>
</dbReference>
<dbReference type="InterPro" id="IPR058532">
    <property type="entry name" value="YjbR/MT2646/Rv2570-like"/>
</dbReference>
<keyword evidence="1" id="KW-0238">DNA-binding</keyword>
<name>A0ABT1SSZ6_9FIRM</name>
<evidence type="ECO:0000313" key="2">
    <source>
        <dbReference type="Proteomes" id="UP001206692"/>
    </source>
</evidence>
<proteinExistence type="predicted"/>
<dbReference type="PANTHER" id="PTHR35145:SF1">
    <property type="entry name" value="CYTOPLASMIC PROTEIN"/>
    <property type="match status" value="1"/>
</dbReference>
<dbReference type="PANTHER" id="PTHR35145">
    <property type="entry name" value="CYTOPLASMIC PROTEIN-RELATED"/>
    <property type="match status" value="1"/>
</dbReference>
<gene>
    <name evidence="1" type="ORF">NE675_07815</name>
</gene>
<dbReference type="SUPFAM" id="SSF142906">
    <property type="entry name" value="YjbR-like"/>
    <property type="match status" value="1"/>
</dbReference>
<reference evidence="1 2" key="1">
    <citation type="submission" date="2022-06" db="EMBL/GenBank/DDBJ databases">
        <title>Isolation of gut microbiota from human fecal samples.</title>
        <authorList>
            <person name="Pamer E.G."/>
            <person name="Barat B."/>
            <person name="Waligurski E."/>
            <person name="Medina S."/>
            <person name="Paddock L."/>
            <person name="Mostad J."/>
        </authorList>
    </citation>
    <scope>NUCLEOTIDE SEQUENCE [LARGE SCALE GENOMIC DNA]</scope>
    <source>
        <strain evidence="1 2">DFI.1.1</strain>
    </source>
</reference>
<dbReference type="Proteomes" id="UP001206692">
    <property type="component" value="Unassembled WGS sequence"/>
</dbReference>
<organism evidence="1 2">
    <name type="scientific">Megasphaera massiliensis</name>
    <dbReference type="NCBI Taxonomy" id="1232428"/>
    <lineage>
        <taxon>Bacteria</taxon>
        <taxon>Bacillati</taxon>
        <taxon>Bacillota</taxon>
        <taxon>Negativicutes</taxon>
        <taxon>Veillonellales</taxon>
        <taxon>Veillonellaceae</taxon>
        <taxon>Megasphaera</taxon>
    </lineage>
</organism>
<dbReference type="RefSeq" id="WP_062412531.1">
    <property type="nucleotide sequence ID" value="NZ_JAJCIO010000016.1"/>
</dbReference>
<dbReference type="Pfam" id="PF04237">
    <property type="entry name" value="YjbR"/>
    <property type="match status" value="1"/>
</dbReference>
<accession>A0ABT1SSZ6</accession>
<dbReference type="InterPro" id="IPR007351">
    <property type="entry name" value="YjbR"/>
</dbReference>
<dbReference type="GO" id="GO:0003677">
    <property type="term" value="F:DNA binding"/>
    <property type="evidence" value="ECO:0007669"/>
    <property type="project" value="UniProtKB-KW"/>
</dbReference>
<dbReference type="InterPro" id="IPR038056">
    <property type="entry name" value="YjbR-like_sf"/>
</dbReference>